<keyword evidence="3" id="KW-1185">Reference proteome</keyword>
<dbReference type="RefSeq" id="WP_344570401.1">
    <property type="nucleotide sequence ID" value="NZ_BAAARJ010000028.1"/>
</dbReference>
<dbReference type="EMBL" id="BAAARJ010000028">
    <property type="protein sequence ID" value="GAA2637081.1"/>
    <property type="molecule type" value="Genomic_DNA"/>
</dbReference>
<dbReference type="InterPro" id="IPR055620">
    <property type="entry name" value="DUF7196"/>
</dbReference>
<name>A0ABP6DCH2_9ACTN</name>
<sequence>MGCNCGGRARRTVTVYRLILPNGVTRDYPTRREAEAARARNGGGTIVAVNQ</sequence>
<feature type="domain" description="DUF7196" evidence="1">
    <location>
        <begin position="1"/>
        <end position="50"/>
    </location>
</feature>
<dbReference type="Pfam" id="PF23826">
    <property type="entry name" value="DUF7196"/>
    <property type="match status" value="1"/>
</dbReference>
<reference evidence="3" key="1">
    <citation type="journal article" date="2019" name="Int. J. Syst. Evol. Microbiol.">
        <title>The Global Catalogue of Microorganisms (GCM) 10K type strain sequencing project: providing services to taxonomists for standard genome sequencing and annotation.</title>
        <authorList>
            <consortium name="The Broad Institute Genomics Platform"/>
            <consortium name="The Broad Institute Genome Sequencing Center for Infectious Disease"/>
            <person name="Wu L."/>
            <person name="Ma J."/>
        </authorList>
    </citation>
    <scope>NUCLEOTIDE SEQUENCE [LARGE SCALE GENOMIC DNA]</scope>
    <source>
        <strain evidence="3">JCM 16373</strain>
    </source>
</reference>
<evidence type="ECO:0000313" key="3">
    <source>
        <dbReference type="Proteomes" id="UP001501447"/>
    </source>
</evidence>
<dbReference type="Proteomes" id="UP001501447">
    <property type="component" value="Unassembled WGS sequence"/>
</dbReference>
<proteinExistence type="predicted"/>
<evidence type="ECO:0000313" key="2">
    <source>
        <dbReference type="EMBL" id="GAA2637081.1"/>
    </source>
</evidence>
<comment type="caution">
    <text evidence="2">The sequence shown here is derived from an EMBL/GenBank/DDBJ whole genome shotgun (WGS) entry which is preliminary data.</text>
</comment>
<evidence type="ECO:0000259" key="1">
    <source>
        <dbReference type="Pfam" id="PF23826"/>
    </source>
</evidence>
<protein>
    <recommendedName>
        <fullName evidence="1">DUF7196 domain-containing protein</fullName>
    </recommendedName>
</protein>
<accession>A0ABP6DCH2</accession>
<organism evidence="2 3">
    <name type="scientific">Streptomyces axinellae</name>
    <dbReference type="NCBI Taxonomy" id="552788"/>
    <lineage>
        <taxon>Bacteria</taxon>
        <taxon>Bacillati</taxon>
        <taxon>Actinomycetota</taxon>
        <taxon>Actinomycetes</taxon>
        <taxon>Kitasatosporales</taxon>
        <taxon>Streptomycetaceae</taxon>
        <taxon>Streptomyces</taxon>
    </lineage>
</organism>
<gene>
    <name evidence="2" type="ORF">GCM10009863_62170</name>
</gene>